<dbReference type="HOGENOM" id="CLU_3278820_0_0_6"/>
<dbReference type="EMBL" id="CP000967">
    <property type="protein sequence ID" value="ACD59418.1"/>
    <property type="molecule type" value="Genomic_DNA"/>
</dbReference>
<dbReference type="KEGG" id="xop:PXO_00544"/>
<dbReference type="EMBL" id="CP000967">
    <property type="protein sequence ID" value="ACD59225.1"/>
    <property type="molecule type" value="Genomic_DNA"/>
</dbReference>
<dbReference type="EMBL" id="CP000967">
    <property type="protein sequence ID" value="ACD58923.1"/>
    <property type="molecule type" value="Genomic_DNA"/>
</dbReference>
<dbReference type="KEGG" id="xop:PXO_06232"/>
<accession>A0A0J9WWN9</accession>
<organism evidence="1 6">
    <name type="scientific">Xanthomonas oryzae pv. oryzae (strain PXO99A)</name>
    <dbReference type="NCBI Taxonomy" id="360094"/>
    <lineage>
        <taxon>Bacteria</taxon>
        <taxon>Pseudomonadati</taxon>
        <taxon>Pseudomonadota</taxon>
        <taxon>Gammaproteobacteria</taxon>
        <taxon>Lysobacterales</taxon>
        <taxon>Lysobacteraceae</taxon>
        <taxon>Xanthomonas</taxon>
    </lineage>
</organism>
<evidence type="ECO:0000313" key="1">
    <source>
        <dbReference type="EMBL" id="ACD58923.1"/>
    </source>
</evidence>
<dbReference type="KEGG" id="xop:PXO_01093"/>
<evidence type="ECO:0000313" key="4">
    <source>
        <dbReference type="EMBL" id="ACD59418.1"/>
    </source>
</evidence>
<evidence type="ECO:0000313" key="5">
    <source>
        <dbReference type="EMBL" id="ACD60563.1"/>
    </source>
</evidence>
<sequence length="41" mass="4436">MAVGVRGVAERVLRSSDIISDHSRAMAQVSAQYRMPQGSMS</sequence>
<gene>
    <name evidence="2" type="ordered locus">PXO_00544</name>
    <name evidence="1" type="ordered locus">PXO_00569</name>
    <name evidence="3" type="ordered locus">PXO_01093</name>
    <name evidence="5" type="ordered locus">PXO_05716</name>
    <name evidence="4" type="ordered locus">PXO_06232</name>
</gene>
<evidence type="ECO:0000313" key="3">
    <source>
        <dbReference type="EMBL" id="ACD59225.1"/>
    </source>
</evidence>
<name>A0A0J9WWN9_XANOP</name>
<dbReference type="KEGG" id="xop:PXO_00569"/>
<dbReference type="KEGG" id="xop:PXO_05716"/>
<protein>
    <submittedName>
        <fullName evidence="1">Putative membrane protein</fullName>
    </submittedName>
</protein>
<proteinExistence type="predicted"/>
<dbReference type="EMBL" id="CP000967">
    <property type="protein sequence ID" value="ACD58950.1"/>
    <property type="molecule type" value="Genomic_DNA"/>
</dbReference>
<dbReference type="EMBL" id="CP000967">
    <property type="protein sequence ID" value="ACD60563.1"/>
    <property type="molecule type" value="Genomic_DNA"/>
</dbReference>
<reference evidence="1" key="2">
    <citation type="submission" date="2013-08" db="EMBL/GenBank/DDBJ databases">
        <authorList>
            <person name="Salzberg S."/>
        </authorList>
    </citation>
    <scope>NUCLEOTIDE SEQUENCE</scope>
    <source>
        <strain evidence="1">PXO99A</strain>
    </source>
</reference>
<reference evidence="1 6" key="1">
    <citation type="journal article" date="2008" name="BMC Genomics">
        <title>Genome sequence and rapid evolution of the rice pathogen Xanthomonas oryzae pv. oryzae PXO99A.</title>
        <authorList>
            <person name="Salzberg S.L."/>
            <person name="Sommer D.D."/>
            <person name="Schatz M.C."/>
            <person name="Phillippy A.M."/>
            <person name="Rabinowicz P.D."/>
            <person name="Tsuge S."/>
            <person name="Furutani A."/>
            <person name="Ochiai H."/>
            <person name="Delcher A.L."/>
            <person name="Kelley D."/>
            <person name="Madupu R."/>
            <person name="Puiu D."/>
            <person name="Radune D."/>
            <person name="Shumway M."/>
            <person name="Trapnell C."/>
            <person name="Aparna G."/>
            <person name="Jha G."/>
            <person name="Pandey A."/>
            <person name="Patil P.B."/>
            <person name="Ishihara H."/>
            <person name="Meyer D.F."/>
            <person name="Szurek B."/>
            <person name="Verdier V."/>
            <person name="Koebnik R."/>
            <person name="Dow J.M."/>
            <person name="Ryan R.P."/>
            <person name="Hirata H."/>
            <person name="Tsuyumu S."/>
            <person name="Won Lee S."/>
            <person name="Seo Y.S."/>
            <person name="Sriariyanum M."/>
            <person name="Ronald P.C."/>
            <person name="Sonti R.V."/>
            <person name="Van Sluys M.A."/>
            <person name="Leach J.E."/>
            <person name="White F.F."/>
            <person name="Bogdanove A.J."/>
        </authorList>
    </citation>
    <scope>NUCLEOTIDE SEQUENCE [LARGE SCALE GENOMIC DNA]</scope>
    <source>
        <strain evidence="1 6">PXO99A</strain>
    </source>
</reference>
<dbReference type="Proteomes" id="UP000001740">
    <property type="component" value="Chromosome"/>
</dbReference>
<dbReference type="AlphaFoldDB" id="A0A0J9WWN9"/>
<evidence type="ECO:0000313" key="6">
    <source>
        <dbReference type="Proteomes" id="UP000001740"/>
    </source>
</evidence>
<reference evidence="1" key="3">
    <citation type="submission" date="2015-06" db="EMBL/GenBank/DDBJ databases">
        <authorList>
            <person name="Booher N.J."/>
            <person name="Carpenter S.C.D."/>
            <person name="Sebra R.P."/>
            <person name="Wang L."/>
            <person name="Salzberg S.L."/>
            <person name="Leach J.E."/>
            <person name="Bogdanove A.J."/>
        </authorList>
    </citation>
    <scope>NUCLEOTIDE SEQUENCE</scope>
    <source>
        <strain evidence="1">PXO99A</strain>
    </source>
</reference>
<evidence type="ECO:0000313" key="2">
    <source>
        <dbReference type="EMBL" id="ACD58950.1"/>
    </source>
</evidence>